<sequence>MLNDIPRSPPHRHGPAARTADVVLDLLGQTAVDGAAVSVFSGTAGDLVYATDDIAAQVDELQFILGEGPTVECFRRLRPEVHHHDASDHGADEWPTFAADAYALDVRNVHAFPLVIDSVPLGVLTVYIKNPRCLTPEEERICVRCARSLVSYVFTDLTRTPYLAAGPYGFSRADVHIASGILAARHTMSIDHALRRLQSDARAQHRRVTVLAREVIAHHTETNTT</sequence>
<keyword evidence="1" id="KW-0805">Transcription regulation</keyword>
<evidence type="ECO:0000313" key="5">
    <source>
        <dbReference type="Proteomes" id="UP001217325"/>
    </source>
</evidence>
<feature type="domain" description="ANTAR" evidence="3">
    <location>
        <begin position="156"/>
        <end position="216"/>
    </location>
</feature>
<dbReference type="GO" id="GO:0003723">
    <property type="term" value="F:RNA binding"/>
    <property type="evidence" value="ECO:0007669"/>
    <property type="project" value="InterPro"/>
</dbReference>
<dbReference type="Gene3D" id="3.30.450.40">
    <property type="match status" value="1"/>
</dbReference>
<organism evidence="4 5">
    <name type="scientific">Rhodococcus qingshengii</name>
    <dbReference type="NCBI Taxonomy" id="334542"/>
    <lineage>
        <taxon>Bacteria</taxon>
        <taxon>Bacillati</taxon>
        <taxon>Actinomycetota</taxon>
        <taxon>Actinomycetes</taxon>
        <taxon>Mycobacteriales</taxon>
        <taxon>Nocardiaceae</taxon>
        <taxon>Rhodococcus</taxon>
        <taxon>Rhodococcus erythropolis group</taxon>
    </lineage>
</organism>
<protein>
    <submittedName>
        <fullName evidence="4">GAF and ANTAR domain-containing protein</fullName>
    </submittedName>
</protein>
<dbReference type="AlphaFoldDB" id="A0AAW6LQX5"/>
<gene>
    <name evidence="4" type="ORF">PXH69_31730</name>
</gene>
<name>A0AAW6LQX5_RHOSG</name>
<dbReference type="SMART" id="SM01012">
    <property type="entry name" value="ANTAR"/>
    <property type="match status" value="1"/>
</dbReference>
<dbReference type="SUPFAM" id="SSF55781">
    <property type="entry name" value="GAF domain-like"/>
    <property type="match status" value="1"/>
</dbReference>
<dbReference type="EMBL" id="JARDXE010000028">
    <property type="protein sequence ID" value="MDE8649548.1"/>
    <property type="molecule type" value="Genomic_DNA"/>
</dbReference>
<dbReference type="InterPro" id="IPR003018">
    <property type="entry name" value="GAF"/>
</dbReference>
<evidence type="ECO:0000313" key="4">
    <source>
        <dbReference type="EMBL" id="MDE8649548.1"/>
    </source>
</evidence>
<dbReference type="Proteomes" id="UP001217325">
    <property type="component" value="Unassembled WGS sequence"/>
</dbReference>
<dbReference type="InterPro" id="IPR036388">
    <property type="entry name" value="WH-like_DNA-bd_sf"/>
</dbReference>
<reference evidence="4" key="1">
    <citation type="submission" date="2023-02" db="EMBL/GenBank/DDBJ databases">
        <title>A novel hydrolase synthesized by Rhodococcus erythropolis HQ is responsible for the detoxification of Zearalenone.</title>
        <authorList>
            <person name="Hu J."/>
            <person name="Xu J."/>
        </authorList>
    </citation>
    <scope>NUCLEOTIDE SEQUENCE</scope>
    <source>
        <strain evidence="4">HQ</strain>
    </source>
</reference>
<keyword evidence="2" id="KW-0804">Transcription</keyword>
<comment type="caution">
    <text evidence="4">The sequence shown here is derived from an EMBL/GenBank/DDBJ whole genome shotgun (WGS) entry which is preliminary data.</text>
</comment>
<dbReference type="Gene3D" id="1.10.10.10">
    <property type="entry name" value="Winged helix-like DNA-binding domain superfamily/Winged helix DNA-binding domain"/>
    <property type="match status" value="1"/>
</dbReference>
<dbReference type="Pfam" id="PF03861">
    <property type="entry name" value="ANTAR"/>
    <property type="match status" value="1"/>
</dbReference>
<evidence type="ECO:0000259" key="3">
    <source>
        <dbReference type="SMART" id="SM01012"/>
    </source>
</evidence>
<dbReference type="Pfam" id="PF13185">
    <property type="entry name" value="GAF_2"/>
    <property type="match status" value="1"/>
</dbReference>
<dbReference type="RefSeq" id="WP_076948888.1">
    <property type="nucleotide sequence ID" value="NZ_CP077418.1"/>
</dbReference>
<proteinExistence type="predicted"/>
<accession>A0AAW6LQX5</accession>
<dbReference type="InterPro" id="IPR029016">
    <property type="entry name" value="GAF-like_dom_sf"/>
</dbReference>
<dbReference type="InterPro" id="IPR005561">
    <property type="entry name" value="ANTAR"/>
</dbReference>
<evidence type="ECO:0000256" key="2">
    <source>
        <dbReference type="ARBA" id="ARBA00023163"/>
    </source>
</evidence>
<evidence type="ECO:0000256" key="1">
    <source>
        <dbReference type="ARBA" id="ARBA00023015"/>
    </source>
</evidence>